<dbReference type="OrthoDB" id="429520at2759"/>
<keyword evidence="3" id="KW-0963">Cytoplasm</keyword>
<dbReference type="SUPFAM" id="SSF69103">
    <property type="entry name" value="Arp2/3 complex 16 kDa subunit ARPC5"/>
    <property type="match status" value="1"/>
</dbReference>
<sequence length="207" mass="22459">MSYQYVNHRLIDVDAIQERQRKEAEEPTAPEYPPVALRDVEAVRSACLSDVQGDRKYAALERVLVTPPYGGDDAAKDRYLEIFLEVLNSVKSAEVDQILSTLSQKPASQDSPSGVELMDVLMKYIYKGMGRLNNSASNAGVASPVSTHATGASTMSGLVSGMSTFGIGNRPSKDDSGMSVLLGWHEKVVNIAGHASIIRVMTDRRTV</sequence>
<evidence type="ECO:0000313" key="7">
    <source>
        <dbReference type="Proteomes" id="UP000018144"/>
    </source>
</evidence>
<evidence type="ECO:0000256" key="1">
    <source>
        <dbReference type="ARBA" id="ARBA00004245"/>
    </source>
</evidence>
<comment type="similarity">
    <text evidence="2 5">Belongs to the ARPC5 family.</text>
</comment>
<evidence type="ECO:0000256" key="4">
    <source>
        <dbReference type="ARBA" id="ARBA00023212"/>
    </source>
</evidence>
<keyword evidence="4 5" id="KW-0206">Cytoskeleton</keyword>
<evidence type="ECO:0000256" key="5">
    <source>
        <dbReference type="RuleBase" id="RU004301"/>
    </source>
</evidence>
<accession>U4LK47</accession>
<comment type="function">
    <text evidence="5">Functions as component of the Arp2/3 complex which is involved in regulation of actin polymerization and together with an activating nucleation-promoting factor (NPF) mediates the formation of branched actin networks. Arp2/3 complex plays a critical role in the control of cell morphogenesis via the modulation of cell polarity development.</text>
</comment>
<dbReference type="eggNOG" id="KOG3380">
    <property type="taxonomic scope" value="Eukaryota"/>
</dbReference>
<keyword evidence="7" id="KW-1185">Reference proteome</keyword>
<name>U4LK47_PYROM</name>
<dbReference type="GO" id="GO:0005885">
    <property type="term" value="C:Arp2/3 protein complex"/>
    <property type="evidence" value="ECO:0007669"/>
    <property type="project" value="InterPro"/>
</dbReference>
<evidence type="ECO:0000313" key="6">
    <source>
        <dbReference type="EMBL" id="CCX29740.1"/>
    </source>
</evidence>
<dbReference type="STRING" id="1076935.U4LK47"/>
<evidence type="ECO:0000256" key="3">
    <source>
        <dbReference type="ARBA" id="ARBA00022490"/>
    </source>
</evidence>
<dbReference type="InterPro" id="IPR036743">
    <property type="entry name" value="ARPC5_sf"/>
</dbReference>
<dbReference type="EMBL" id="HF935354">
    <property type="protein sequence ID" value="CCX29740.1"/>
    <property type="molecule type" value="Genomic_DNA"/>
</dbReference>
<dbReference type="Pfam" id="PF04699">
    <property type="entry name" value="P16-Arc"/>
    <property type="match status" value="1"/>
</dbReference>
<gene>
    <name evidence="6" type="ORF">PCON_07066</name>
</gene>
<dbReference type="GO" id="GO:0034314">
    <property type="term" value="P:Arp2/3 complex-mediated actin nucleation"/>
    <property type="evidence" value="ECO:0007669"/>
    <property type="project" value="InterPro"/>
</dbReference>
<dbReference type="AlphaFoldDB" id="U4LK47"/>
<dbReference type="Proteomes" id="UP000018144">
    <property type="component" value="Unassembled WGS sequence"/>
</dbReference>
<reference evidence="6 7" key="1">
    <citation type="journal article" date="2013" name="PLoS Genet.">
        <title>The genome and development-dependent transcriptomes of Pyronema confluens: a window into fungal evolution.</title>
        <authorList>
            <person name="Traeger S."/>
            <person name="Altegoer F."/>
            <person name="Freitag M."/>
            <person name="Gabaldon T."/>
            <person name="Kempken F."/>
            <person name="Kumar A."/>
            <person name="Marcet-Houben M."/>
            <person name="Poggeler S."/>
            <person name="Stajich J.E."/>
            <person name="Nowrousian M."/>
        </authorList>
    </citation>
    <scope>NUCLEOTIDE SEQUENCE [LARGE SCALE GENOMIC DNA]</scope>
    <source>
        <strain evidence="7">CBS 100304</strain>
        <tissue evidence="6">Vegetative mycelium</tissue>
    </source>
</reference>
<dbReference type="Gene3D" id="1.25.40.190">
    <property type="entry name" value="Actin-related protein 2/3 complex subunit 5"/>
    <property type="match status" value="1"/>
</dbReference>
<protein>
    <recommendedName>
        <fullName evidence="5">Actin-related protein 2/3 complex subunit 5</fullName>
    </recommendedName>
</protein>
<evidence type="ECO:0000256" key="2">
    <source>
        <dbReference type="ARBA" id="ARBA00006084"/>
    </source>
</evidence>
<proteinExistence type="inferred from homology"/>
<dbReference type="InterPro" id="IPR006789">
    <property type="entry name" value="ARPC5"/>
</dbReference>
<dbReference type="OMA" id="WHEKVVN"/>
<dbReference type="GO" id="GO:0030833">
    <property type="term" value="P:regulation of actin filament polymerization"/>
    <property type="evidence" value="ECO:0007669"/>
    <property type="project" value="InterPro"/>
</dbReference>
<organism evidence="6 7">
    <name type="scientific">Pyronema omphalodes (strain CBS 100304)</name>
    <name type="common">Pyronema confluens</name>
    <dbReference type="NCBI Taxonomy" id="1076935"/>
    <lineage>
        <taxon>Eukaryota</taxon>
        <taxon>Fungi</taxon>
        <taxon>Dikarya</taxon>
        <taxon>Ascomycota</taxon>
        <taxon>Pezizomycotina</taxon>
        <taxon>Pezizomycetes</taxon>
        <taxon>Pezizales</taxon>
        <taxon>Pyronemataceae</taxon>
        <taxon>Pyronema</taxon>
    </lineage>
</organism>
<dbReference type="PANTHER" id="PTHR12644">
    <property type="entry name" value="ARP2/3 COMPLEX 16 KD SUBUNIT P16-ARC"/>
    <property type="match status" value="1"/>
</dbReference>
<comment type="subcellular location">
    <subcellularLocation>
        <location evidence="1">Cytoplasm</location>
        <location evidence="1">Cytoskeleton</location>
    </subcellularLocation>
</comment>